<dbReference type="SUPFAM" id="SSF55874">
    <property type="entry name" value="ATPase domain of HSP90 chaperone/DNA topoisomerase II/histidine kinase"/>
    <property type="match status" value="1"/>
</dbReference>
<dbReference type="InterPro" id="IPR004358">
    <property type="entry name" value="Sig_transdc_His_kin-like_C"/>
</dbReference>
<evidence type="ECO:0000256" key="6">
    <source>
        <dbReference type="ARBA" id="ARBA00022692"/>
    </source>
</evidence>
<evidence type="ECO:0000256" key="10">
    <source>
        <dbReference type="ARBA" id="ARBA00023136"/>
    </source>
</evidence>
<dbReference type="InterPro" id="IPR005467">
    <property type="entry name" value="His_kinase_dom"/>
</dbReference>
<dbReference type="InterPro" id="IPR003660">
    <property type="entry name" value="HAMP_dom"/>
</dbReference>
<keyword evidence="6 11" id="KW-0812">Transmembrane</keyword>
<dbReference type="EC" id="2.7.13.3" evidence="3"/>
<dbReference type="PRINTS" id="PR00344">
    <property type="entry name" value="BCTRLSENSOR"/>
</dbReference>
<keyword evidence="5" id="KW-0808">Transferase</keyword>
<dbReference type="PROSITE" id="PS50109">
    <property type="entry name" value="HIS_KIN"/>
    <property type="match status" value="1"/>
</dbReference>
<evidence type="ECO:0000259" key="13">
    <source>
        <dbReference type="PROSITE" id="PS50885"/>
    </source>
</evidence>
<keyword evidence="9" id="KW-0902">Two-component regulatory system</keyword>
<evidence type="ECO:0000259" key="12">
    <source>
        <dbReference type="PROSITE" id="PS50109"/>
    </source>
</evidence>
<reference evidence="15" key="1">
    <citation type="journal article" date="2019" name="Int. J. Syst. Evol. Microbiol.">
        <title>The Global Catalogue of Microorganisms (GCM) 10K type strain sequencing project: providing services to taxonomists for standard genome sequencing and annotation.</title>
        <authorList>
            <consortium name="The Broad Institute Genomics Platform"/>
            <consortium name="The Broad Institute Genome Sequencing Center for Infectious Disease"/>
            <person name="Wu L."/>
            <person name="Ma J."/>
        </authorList>
    </citation>
    <scope>NUCLEOTIDE SEQUENCE [LARGE SCALE GENOMIC DNA]</scope>
    <source>
        <strain evidence="15">JCM 16949</strain>
    </source>
</reference>
<keyword evidence="15" id="KW-1185">Reference proteome</keyword>
<dbReference type="Pfam" id="PF00512">
    <property type="entry name" value="HisKA"/>
    <property type="match status" value="1"/>
</dbReference>
<evidence type="ECO:0000256" key="4">
    <source>
        <dbReference type="ARBA" id="ARBA00022553"/>
    </source>
</evidence>
<dbReference type="InterPro" id="IPR036097">
    <property type="entry name" value="HisK_dim/P_sf"/>
</dbReference>
<dbReference type="InterPro" id="IPR003594">
    <property type="entry name" value="HATPase_dom"/>
</dbReference>
<accession>A0ABP7FW79</accession>
<dbReference type="RefSeq" id="WP_344757062.1">
    <property type="nucleotide sequence ID" value="NZ_BAABAE010000003.1"/>
</dbReference>
<dbReference type="SMART" id="SM00388">
    <property type="entry name" value="HisKA"/>
    <property type="match status" value="1"/>
</dbReference>
<evidence type="ECO:0000256" key="1">
    <source>
        <dbReference type="ARBA" id="ARBA00000085"/>
    </source>
</evidence>
<keyword evidence="10 11" id="KW-0472">Membrane</keyword>
<dbReference type="SMART" id="SM00304">
    <property type="entry name" value="HAMP"/>
    <property type="match status" value="1"/>
</dbReference>
<dbReference type="InterPro" id="IPR050428">
    <property type="entry name" value="TCS_sensor_his_kinase"/>
</dbReference>
<keyword evidence="8 11" id="KW-1133">Transmembrane helix</keyword>
<gene>
    <name evidence="14" type="ORF">GCM10022239_24480</name>
</gene>
<dbReference type="Gene3D" id="1.10.287.130">
    <property type="match status" value="1"/>
</dbReference>
<organism evidence="14 15">
    <name type="scientific">Leifsonella bigeumensis</name>
    <dbReference type="NCBI Taxonomy" id="433643"/>
    <lineage>
        <taxon>Bacteria</taxon>
        <taxon>Bacillati</taxon>
        <taxon>Actinomycetota</taxon>
        <taxon>Actinomycetes</taxon>
        <taxon>Micrococcales</taxon>
        <taxon>Microbacteriaceae</taxon>
        <taxon>Leifsonella</taxon>
    </lineage>
</organism>
<dbReference type="EMBL" id="BAABAE010000003">
    <property type="protein sequence ID" value="GAA3748121.1"/>
    <property type="molecule type" value="Genomic_DNA"/>
</dbReference>
<dbReference type="Pfam" id="PF02518">
    <property type="entry name" value="HATPase_c"/>
    <property type="match status" value="1"/>
</dbReference>
<dbReference type="PROSITE" id="PS50885">
    <property type="entry name" value="HAMP"/>
    <property type="match status" value="1"/>
</dbReference>
<evidence type="ECO:0000313" key="15">
    <source>
        <dbReference type="Proteomes" id="UP001501004"/>
    </source>
</evidence>
<keyword evidence="4" id="KW-0597">Phosphoprotein</keyword>
<sequence>MTLRSRLVWGIVALLAILSIVIGAVSVLVLRQALTARLDSQLDSAMHRVETFLPRYQMTDPDRAPGIGDAQGAGTLGLIVRDGVILGPQYFDENARLQTLTAGQQRSLVGIRSAAPVTIDLGGMLGSYRVVTARTVFGDQLIVGLPMREVDATTWQLTGIVGVVALAGLGVAGLVGTLFVRFALRPLAGVVATATRVSELTLDRGEVALAERVPDADTDSSTEVGRVGAALNRMLEHVAAALSARQASENRVRQFVADASHELRTPLASIRGYSELTRRGGHALPKDITTALSRIESESVRMTALVEELLLLARLDEGSELRAEPVALVPLVADAVSDARVSSPDHDWVLQGDDQEAVVTGDPARLQQSVSNLLANARIHTPKGTTVTTTVAHRGGQVVVTVADDGPGVPPELLPNLFERFVRGDGSRSRVAGSTGLGLAIARAIVEAHGGSIEVTSEPGDTRFSIALPLVPVSVP</sequence>
<comment type="catalytic activity">
    <reaction evidence="1">
        <text>ATP + protein L-histidine = ADP + protein N-phospho-L-histidine.</text>
        <dbReference type="EC" id="2.7.13.3"/>
    </reaction>
</comment>
<dbReference type="InterPro" id="IPR003661">
    <property type="entry name" value="HisK_dim/P_dom"/>
</dbReference>
<dbReference type="CDD" id="cd00075">
    <property type="entry name" value="HATPase"/>
    <property type="match status" value="1"/>
</dbReference>
<evidence type="ECO:0000256" key="2">
    <source>
        <dbReference type="ARBA" id="ARBA00004236"/>
    </source>
</evidence>
<proteinExistence type="predicted"/>
<dbReference type="SUPFAM" id="SSF47384">
    <property type="entry name" value="Homodimeric domain of signal transducing histidine kinase"/>
    <property type="match status" value="1"/>
</dbReference>
<evidence type="ECO:0000256" key="8">
    <source>
        <dbReference type="ARBA" id="ARBA00022989"/>
    </source>
</evidence>
<protein>
    <recommendedName>
        <fullName evidence="3">histidine kinase</fullName>
        <ecNumber evidence="3">2.7.13.3</ecNumber>
    </recommendedName>
</protein>
<dbReference type="Proteomes" id="UP001501004">
    <property type="component" value="Unassembled WGS sequence"/>
</dbReference>
<dbReference type="InterPro" id="IPR036890">
    <property type="entry name" value="HATPase_C_sf"/>
</dbReference>
<dbReference type="PANTHER" id="PTHR45436">
    <property type="entry name" value="SENSOR HISTIDINE KINASE YKOH"/>
    <property type="match status" value="1"/>
</dbReference>
<dbReference type="SMART" id="SM00387">
    <property type="entry name" value="HATPase_c"/>
    <property type="match status" value="1"/>
</dbReference>
<dbReference type="Gene3D" id="6.10.340.10">
    <property type="match status" value="1"/>
</dbReference>
<dbReference type="Gene3D" id="3.30.565.10">
    <property type="entry name" value="Histidine kinase-like ATPase, C-terminal domain"/>
    <property type="match status" value="1"/>
</dbReference>
<comment type="subcellular location">
    <subcellularLocation>
        <location evidence="2">Cell membrane</location>
    </subcellularLocation>
</comment>
<evidence type="ECO:0000256" key="7">
    <source>
        <dbReference type="ARBA" id="ARBA00022777"/>
    </source>
</evidence>
<evidence type="ECO:0000313" key="14">
    <source>
        <dbReference type="EMBL" id="GAA3748121.1"/>
    </source>
</evidence>
<name>A0ABP7FW79_9MICO</name>
<evidence type="ECO:0000256" key="3">
    <source>
        <dbReference type="ARBA" id="ARBA00012438"/>
    </source>
</evidence>
<comment type="caution">
    <text evidence="14">The sequence shown here is derived from an EMBL/GenBank/DDBJ whole genome shotgun (WGS) entry which is preliminary data.</text>
</comment>
<keyword evidence="7 14" id="KW-0418">Kinase</keyword>
<feature type="transmembrane region" description="Helical" evidence="11">
    <location>
        <begin position="155"/>
        <end position="180"/>
    </location>
</feature>
<evidence type="ECO:0000256" key="9">
    <source>
        <dbReference type="ARBA" id="ARBA00023012"/>
    </source>
</evidence>
<evidence type="ECO:0000256" key="5">
    <source>
        <dbReference type="ARBA" id="ARBA00022679"/>
    </source>
</evidence>
<feature type="transmembrane region" description="Helical" evidence="11">
    <location>
        <begin position="7"/>
        <end position="30"/>
    </location>
</feature>
<dbReference type="CDD" id="cd00082">
    <property type="entry name" value="HisKA"/>
    <property type="match status" value="1"/>
</dbReference>
<feature type="domain" description="Histidine kinase" evidence="12">
    <location>
        <begin position="258"/>
        <end position="472"/>
    </location>
</feature>
<dbReference type="PANTHER" id="PTHR45436:SF5">
    <property type="entry name" value="SENSOR HISTIDINE KINASE TRCS"/>
    <property type="match status" value="1"/>
</dbReference>
<evidence type="ECO:0000256" key="11">
    <source>
        <dbReference type="SAM" id="Phobius"/>
    </source>
</evidence>
<dbReference type="GO" id="GO:0016301">
    <property type="term" value="F:kinase activity"/>
    <property type="evidence" value="ECO:0007669"/>
    <property type="project" value="UniProtKB-KW"/>
</dbReference>
<feature type="domain" description="HAMP" evidence="13">
    <location>
        <begin position="181"/>
        <end position="243"/>
    </location>
</feature>